<gene>
    <name evidence="1" type="ORF">BDK51DRAFT_48519</name>
</gene>
<reference evidence="2" key="1">
    <citation type="journal article" date="2018" name="Nat. Microbiol.">
        <title>Leveraging single-cell genomics to expand the fungal tree of life.</title>
        <authorList>
            <person name="Ahrendt S.R."/>
            <person name="Quandt C.A."/>
            <person name="Ciobanu D."/>
            <person name="Clum A."/>
            <person name="Salamov A."/>
            <person name="Andreopoulos B."/>
            <person name="Cheng J.F."/>
            <person name="Woyke T."/>
            <person name="Pelin A."/>
            <person name="Henrissat B."/>
            <person name="Reynolds N.K."/>
            <person name="Benny G.L."/>
            <person name="Smith M.E."/>
            <person name="James T.Y."/>
            <person name="Grigoriev I.V."/>
        </authorList>
    </citation>
    <scope>NUCLEOTIDE SEQUENCE [LARGE SCALE GENOMIC DNA]</scope>
</reference>
<dbReference type="EMBL" id="KZ999591">
    <property type="protein sequence ID" value="RKO84926.1"/>
    <property type="molecule type" value="Genomic_DNA"/>
</dbReference>
<protein>
    <submittedName>
        <fullName evidence="1">Uncharacterized protein</fullName>
    </submittedName>
</protein>
<accession>A0A4P9W439</accession>
<name>A0A4P9W439_9FUNG</name>
<dbReference type="Proteomes" id="UP000269721">
    <property type="component" value="Unassembled WGS sequence"/>
</dbReference>
<evidence type="ECO:0000313" key="2">
    <source>
        <dbReference type="Proteomes" id="UP000269721"/>
    </source>
</evidence>
<dbReference type="AlphaFoldDB" id="A0A4P9W439"/>
<evidence type="ECO:0000313" key="1">
    <source>
        <dbReference type="EMBL" id="RKO84926.1"/>
    </source>
</evidence>
<proteinExistence type="predicted"/>
<organism evidence="1 2">
    <name type="scientific">Blyttiomyces helicus</name>
    <dbReference type="NCBI Taxonomy" id="388810"/>
    <lineage>
        <taxon>Eukaryota</taxon>
        <taxon>Fungi</taxon>
        <taxon>Fungi incertae sedis</taxon>
        <taxon>Chytridiomycota</taxon>
        <taxon>Chytridiomycota incertae sedis</taxon>
        <taxon>Chytridiomycetes</taxon>
        <taxon>Chytridiomycetes incertae sedis</taxon>
        <taxon>Blyttiomyces</taxon>
    </lineage>
</organism>
<keyword evidence="2" id="KW-1185">Reference proteome</keyword>
<sequence length="174" mass="18758">MSMPAVPPTLRGSKLKGIDFLRGVADAPRLQWRRGEDSEREGTYSLYWCGMGDRGQGRRSEGAGRLRKCWESCATGSVAETGGETWEFRSSPSVTNAPIGQIVSIPGGTPRMRPRRIAAQSDAQISIVNPTPLYSSAPSPLPVPRAPAVATMPLIPCLRVSGSPVFREAHVDEI</sequence>